<accession>A0ABR7VGT9</accession>
<feature type="domain" description="DUF2007" evidence="1">
    <location>
        <begin position="7"/>
        <end position="68"/>
    </location>
</feature>
<reference evidence="2 3" key="1">
    <citation type="submission" date="2020-05" db="EMBL/GenBank/DDBJ databases">
        <title>The draft genome sequence of Maribacter arenosus CAU 1321.</title>
        <authorList>
            <person name="Mu L."/>
        </authorList>
    </citation>
    <scope>NUCLEOTIDE SEQUENCE [LARGE SCALE GENOMIC DNA]</scope>
    <source>
        <strain evidence="2 3">CAU 1321</strain>
    </source>
</reference>
<organism evidence="2 3">
    <name type="scientific">Maribacter arenosus</name>
    <dbReference type="NCBI Taxonomy" id="1854708"/>
    <lineage>
        <taxon>Bacteria</taxon>
        <taxon>Pseudomonadati</taxon>
        <taxon>Bacteroidota</taxon>
        <taxon>Flavobacteriia</taxon>
        <taxon>Flavobacteriales</taxon>
        <taxon>Flavobacteriaceae</taxon>
        <taxon>Maribacter</taxon>
    </lineage>
</organism>
<dbReference type="Proteomes" id="UP000598350">
    <property type="component" value="Unassembled WGS sequence"/>
</dbReference>
<dbReference type="InterPro" id="IPR018551">
    <property type="entry name" value="DUF2007"/>
</dbReference>
<dbReference type="EMBL" id="JABTCG010000005">
    <property type="protein sequence ID" value="MBD0852105.1"/>
    <property type="molecule type" value="Genomic_DNA"/>
</dbReference>
<evidence type="ECO:0000313" key="3">
    <source>
        <dbReference type="Proteomes" id="UP000598350"/>
    </source>
</evidence>
<evidence type="ECO:0000259" key="1">
    <source>
        <dbReference type="Pfam" id="PF09413"/>
    </source>
</evidence>
<dbReference type="Pfam" id="PF09413">
    <property type="entry name" value="DUF2007"/>
    <property type="match status" value="1"/>
</dbReference>
<sequence length="69" mass="7629">MTSNYKKIFTGDSLKAKLLVARLHEIGIEAVVKDEAESARLAGFASSMLGQVDVYVHKDEEEKALTVIY</sequence>
<proteinExistence type="predicted"/>
<dbReference type="RefSeq" id="WP_188315209.1">
    <property type="nucleotide sequence ID" value="NZ_JABTCG010000005.1"/>
</dbReference>
<gene>
    <name evidence="2" type="ORF">HPE63_15590</name>
</gene>
<protein>
    <submittedName>
        <fullName evidence="2">DUF2007 domain-containing protein</fullName>
    </submittedName>
</protein>
<name>A0ABR7VGT9_9FLAO</name>
<evidence type="ECO:0000313" key="2">
    <source>
        <dbReference type="EMBL" id="MBD0852105.1"/>
    </source>
</evidence>
<comment type="caution">
    <text evidence="2">The sequence shown here is derived from an EMBL/GenBank/DDBJ whole genome shotgun (WGS) entry which is preliminary data.</text>
</comment>
<keyword evidence="3" id="KW-1185">Reference proteome</keyword>